<organism evidence="2 3">
    <name type="scientific">Asterophora parasitica</name>
    <dbReference type="NCBI Taxonomy" id="117018"/>
    <lineage>
        <taxon>Eukaryota</taxon>
        <taxon>Fungi</taxon>
        <taxon>Dikarya</taxon>
        <taxon>Basidiomycota</taxon>
        <taxon>Agaricomycotina</taxon>
        <taxon>Agaricomycetes</taxon>
        <taxon>Agaricomycetidae</taxon>
        <taxon>Agaricales</taxon>
        <taxon>Tricholomatineae</taxon>
        <taxon>Lyophyllaceae</taxon>
        <taxon>Asterophora</taxon>
    </lineage>
</organism>
<keyword evidence="3" id="KW-1185">Reference proteome</keyword>
<evidence type="ECO:0000256" key="1">
    <source>
        <dbReference type="SAM" id="MobiDB-lite"/>
    </source>
</evidence>
<reference evidence="2" key="2">
    <citation type="submission" date="2021-10" db="EMBL/GenBank/DDBJ databases">
        <title>Phylogenomics reveals ancestral predisposition of the termite-cultivated fungus Termitomyces towards a domesticated lifestyle.</title>
        <authorList>
            <person name="Auxier B."/>
            <person name="Grum-Grzhimaylo A."/>
            <person name="Cardenas M.E."/>
            <person name="Lodge J.D."/>
            <person name="Laessoe T."/>
            <person name="Pedersen O."/>
            <person name="Smith M.E."/>
            <person name="Kuyper T.W."/>
            <person name="Franco-Molano E.A."/>
            <person name="Baroni T.J."/>
            <person name="Aanen D.K."/>
        </authorList>
    </citation>
    <scope>NUCLEOTIDE SEQUENCE</scope>
    <source>
        <strain evidence="2">AP01</strain>
        <tissue evidence="2">Mycelium</tissue>
    </source>
</reference>
<comment type="caution">
    <text evidence="2">The sequence shown here is derived from an EMBL/GenBank/DDBJ whole genome shotgun (WGS) entry which is preliminary data.</text>
</comment>
<dbReference type="EMBL" id="JABCKV010000040">
    <property type="protein sequence ID" value="KAG5645445.1"/>
    <property type="molecule type" value="Genomic_DNA"/>
</dbReference>
<accession>A0A9P7GDQ3</accession>
<feature type="compositionally biased region" description="Polar residues" evidence="1">
    <location>
        <begin position="125"/>
        <end position="139"/>
    </location>
</feature>
<protein>
    <submittedName>
        <fullName evidence="2">Uncharacterized protein</fullName>
    </submittedName>
</protein>
<feature type="compositionally biased region" description="Polar residues" evidence="1">
    <location>
        <begin position="100"/>
        <end position="111"/>
    </location>
</feature>
<evidence type="ECO:0000313" key="2">
    <source>
        <dbReference type="EMBL" id="KAG5645445.1"/>
    </source>
</evidence>
<gene>
    <name evidence="2" type="ORF">DXG03_006269</name>
</gene>
<sequence length="179" mass="19793">SSTDHCSGVLVKQTYTVYVDTPVGQRKWHLIAYFTEESIERLRPVDDFPHLANVVVPSGKYKSARSAKGRPDHIFNTEAASPEVPGLEYIAYTPRRDSTSSSQVLLGTANSGHPVRRIELPPSPQSHYRTPSQSGSASSDDLPGESLAPLEYLQSMAPPRRHPIDEKTLKLFPSSRLLI</sequence>
<dbReference type="OrthoDB" id="5572844at2759"/>
<name>A0A9P7GDQ3_9AGAR</name>
<evidence type="ECO:0000313" key="3">
    <source>
        <dbReference type="Proteomes" id="UP000775547"/>
    </source>
</evidence>
<proteinExistence type="predicted"/>
<reference evidence="2" key="1">
    <citation type="submission" date="2020-07" db="EMBL/GenBank/DDBJ databases">
        <authorList>
            <person name="Nieuwenhuis M."/>
            <person name="Van De Peppel L.J.J."/>
        </authorList>
    </citation>
    <scope>NUCLEOTIDE SEQUENCE</scope>
    <source>
        <strain evidence="2">AP01</strain>
        <tissue evidence="2">Mycelium</tissue>
    </source>
</reference>
<feature type="region of interest" description="Disordered" evidence="1">
    <location>
        <begin position="100"/>
        <end position="166"/>
    </location>
</feature>
<dbReference type="Proteomes" id="UP000775547">
    <property type="component" value="Unassembled WGS sequence"/>
</dbReference>
<dbReference type="AlphaFoldDB" id="A0A9P7GDQ3"/>
<feature type="non-terminal residue" evidence="2">
    <location>
        <position position="179"/>
    </location>
</feature>